<feature type="signal peptide" evidence="3">
    <location>
        <begin position="1"/>
        <end position="39"/>
    </location>
</feature>
<keyword evidence="2" id="KW-1133">Transmembrane helix</keyword>
<keyword evidence="2" id="KW-0472">Membrane</keyword>
<dbReference type="CTD" id="116940286"/>
<dbReference type="RefSeq" id="XP_030068123.1">
    <property type="nucleotide sequence ID" value="XM_030212263.1"/>
</dbReference>
<organism evidence="4 5">
    <name type="scientific">Microcaecilia unicolor</name>
    <dbReference type="NCBI Taxonomy" id="1415580"/>
    <lineage>
        <taxon>Eukaryota</taxon>
        <taxon>Metazoa</taxon>
        <taxon>Chordata</taxon>
        <taxon>Craniata</taxon>
        <taxon>Vertebrata</taxon>
        <taxon>Euteleostomi</taxon>
        <taxon>Amphibia</taxon>
        <taxon>Gymnophiona</taxon>
        <taxon>Siphonopidae</taxon>
        <taxon>Microcaecilia</taxon>
    </lineage>
</organism>
<keyword evidence="3" id="KW-0732">Signal</keyword>
<keyword evidence="4" id="KW-1185">Reference proteome</keyword>
<feature type="compositionally biased region" description="Acidic residues" evidence="1">
    <location>
        <begin position="141"/>
        <end position="152"/>
    </location>
</feature>
<dbReference type="Pfam" id="PF17818">
    <property type="entry name" value="KCT2"/>
    <property type="match status" value="1"/>
</dbReference>
<protein>
    <submittedName>
        <fullName evidence="5">Keratinocyte-associated transmembrane protein 2</fullName>
    </submittedName>
</protein>
<dbReference type="FunCoup" id="A0A6P7YT34">
    <property type="interactions" value="1069"/>
</dbReference>
<accession>A0A6P7YT34</accession>
<dbReference type="AlphaFoldDB" id="A0A6P7YT34"/>
<dbReference type="KEGG" id="muo:115476105"/>
<feature type="region of interest" description="Disordered" evidence="1">
    <location>
        <begin position="133"/>
        <end position="189"/>
    </location>
</feature>
<feature type="transmembrane region" description="Helical" evidence="2">
    <location>
        <begin position="240"/>
        <end position="258"/>
    </location>
</feature>
<dbReference type="OrthoDB" id="5846619at2759"/>
<dbReference type="Proteomes" id="UP000515156">
    <property type="component" value="Chromosome 8"/>
</dbReference>
<sequence length="306" mass="33779">MAARKLFCGGFASALPAPLSRPYLTLPLLLLLITVGVDSDNATLFTAKPNDTSENGTLSTPLQTTDKRNTVITNLTSVIGLITNRSSSVNEILNETTKPALSSVVNITSSITPSPASVRGNLTITAQTTTLAQTSGITSDASEDPAIEEEGLLPDQRDSSVTTKETVEPDADDDEDEDDDDGVDYEVIDDTRDQSDTDDAMLDIINEEELDNIKNYDNMKGFDVKIKEQPTSSLDEDGHFFFHLVIIAFLVAVVYITYHNKRKIFLLVQSRRWRDGFCSKTVEYHRLDQNVNEAMPSLKITNDYVF</sequence>
<dbReference type="InterPro" id="IPR037645">
    <property type="entry name" value="KCT2"/>
</dbReference>
<evidence type="ECO:0000313" key="4">
    <source>
        <dbReference type="Proteomes" id="UP000515156"/>
    </source>
</evidence>
<keyword evidence="2 5" id="KW-0812">Transmembrane</keyword>
<reference evidence="5" key="1">
    <citation type="submission" date="2025-08" db="UniProtKB">
        <authorList>
            <consortium name="RefSeq"/>
        </authorList>
    </citation>
    <scope>IDENTIFICATION</scope>
</reference>
<feature type="chain" id="PRO_5028070974" evidence="3">
    <location>
        <begin position="40"/>
        <end position="306"/>
    </location>
</feature>
<dbReference type="PANTHER" id="PTHR16502:SF0">
    <property type="entry name" value="KERATINOCYTE-ASSOCIATED TRANSMEMBRANE PROTEIN 2"/>
    <property type="match status" value="1"/>
</dbReference>
<gene>
    <name evidence="5" type="primary">C8H5orf15</name>
</gene>
<dbReference type="InParanoid" id="A0A6P7YT34"/>
<evidence type="ECO:0000313" key="5">
    <source>
        <dbReference type="RefSeq" id="XP_030068123.1"/>
    </source>
</evidence>
<dbReference type="PANTHER" id="PTHR16502">
    <property type="entry name" value="KERATINOCYTE-ASSOCIATED TRANSMEMBRANE PROTEIN 2"/>
    <property type="match status" value="1"/>
</dbReference>
<feature type="compositionally biased region" description="Acidic residues" evidence="1">
    <location>
        <begin position="168"/>
        <end position="188"/>
    </location>
</feature>
<evidence type="ECO:0000256" key="3">
    <source>
        <dbReference type="SAM" id="SignalP"/>
    </source>
</evidence>
<evidence type="ECO:0000256" key="2">
    <source>
        <dbReference type="SAM" id="Phobius"/>
    </source>
</evidence>
<proteinExistence type="predicted"/>
<dbReference type="GeneID" id="115476105"/>
<name>A0A6P7YT34_9AMPH</name>
<evidence type="ECO:0000256" key="1">
    <source>
        <dbReference type="SAM" id="MobiDB-lite"/>
    </source>
</evidence>